<keyword evidence="3" id="KW-0285">Flavoprotein</keyword>
<dbReference type="PANTHER" id="PTHR42716">
    <property type="entry name" value="L-ASPARTATE OXIDASE"/>
    <property type="match status" value="1"/>
</dbReference>
<comment type="caution">
    <text evidence="9">The sequence shown here is derived from an EMBL/GenBank/DDBJ whole genome shotgun (WGS) entry which is preliminary data.</text>
</comment>
<evidence type="ECO:0000256" key="4">
    <source>
        <dbReference type="ARBA" id="ARBA00022827"/>
    </source>
</evidence>
<accession>A0A9D2DX80</accession>
<comment type="catalytic activity">
    <reaction evidence="7">
        <text>L-aspartate + O2 = iminosuccinate + H2O2</text>
        <dbReference type="Rhea" id="RHEA:25876"/>
        <dbReference type="ChEBI" id="CHEBI:15379"/>
        <dbReference type="ChEBI" id="CHEBI:16240"/>
        <dbReference type="ChEBI" id="CHEBI:29991"/>
        <dbReference type="ChEBI" id="CHEBI:77875"/>
        <dbReference type="EC" id="1.4.3.16"/>
    </reaction>
    <physiologicalReaction direction="left-to-right" evidence="7">
        <dbReference type="Rhea" id="RHEA:25877"/>
    </physiologicalReaction>
</comment>
<evidence type="ECO:0000256" key="3">
    <source>
        <dbReference type="ARBA" id="ARBA00022630"/>
    </source>
</evidence>
<keyword evidence="5" id="KW-0560">Oxidoreductase</keyword>
<dbReference type="InterPro" id="IPR005288">
    <property type="entry name" value="NadB"/>
</dbReference>
<evidence type="ECO:0000256" key="2">
    <source>
        <dbReference type="ARBA" id="ARBA00021901"/>
    </source>
</evidence>
<reference evidence="9" key="2">
    <citation type="submission" date="2021-04" db="EMBL/GenBank/DDBJ databases">
        <authorList>
            <person name="Gilroy R."/>
        </authorList>
    </citation>
    <scope>NUCLEOTIDE SEQUENCE</scope>
    <source>
        <strain evidence="9">CHK33-5263</strain>
    </source>
</reference>
<evidence type="ECO:0000259" key="8">
    <source>
        <dbReference type="Pfam" id="PF00890"/>
    </source>
</evidence>
<dbReference type="GO" id="GO:0008734">
    <property type="term" value="F:L-aspartate oxidase activity"/>
    <property type="evidence" value="ECO:0007669"/>
    <property type="project" value="UniProtKB-EC"/>
</dbReference>
<dbReference type="Gene3D" id="3.50.50.60">
    <property type="entry name" value="FAD/NAD(P)-binding domain"/>
    <property type="match status" value="1"/>
</dbReference>
<dbReference type="AlphaFoldDB" id="A0A9D2DX80"/>
<dbReference type="EMBL" id="DXBS01000090">
    <property type="protein sequence ID" value="HIZ24745.1"/>
    <property type="molecule type" value="Genomic_DNA"/>
</dbReference>
<dbReference type="SUPFAM" id="SSF51905">
    <property type="entry name" value="FAD/NAD(P)-binding domain"/>
    <property type="match status" value="1"/>
</dbReference>
<reference evidence="9" key="1">
    <citation type="journal article" date="2021" name="PeerJ">
        <title>Extensive microbial diversity within the chicken gut microbiome revealed by metagenomics and culture.</title>
        <authorList>
            <person name="Gilroy R."/>
            <person name="Ravi A."/>
            <person name="Getino M."/>
            <person name="Pursley I."/>
            <person name="Horton D.L."/>
            <person name="Alikhan N.F."/>
            <person name="Baker D."/>
            <person name="Gharbi K."/>
            <person name="Hall N."/>
            <person name="Watson M."/>
            <person name="Adriaenssens E.M."/>
            <person name="Foster-Nyarko E."/>
            <person name="Jarju S."/>
            <person name="Secka A."/>
            <person name="Antonio M."/>
            <person name="Oren A."/>
            <person name="Chaudhuri R.R."/>
            <person name="La Ragione R."/>
            <person name="Hildebrand F."/>
            <person name="Pallen M.J."/>
        </authorList>
    </citation>
    <scope>NUCLEOTIDE SEQUENCE</scope>
    <source>
        <strain evidence="9">CHK33-5263</strain>
    </source>
</reference>
<evidence type="ECO:0000256" key="1">
    <source>
        <dbReference type="ARBA" id="ARBA00001974"/>
    </source>
</evidence>
<proteinExistence type="predicted"/>
<evidence type="ECO:0000256" key="6">
    <source>
        <dbReference type="ARBA" id="ARBA00030386"/>
    </source>
</evidence>
<keyword evidence="4" id="KW-0274">FAD</keyword>
<dbReference type="InterPro" id="IPR036188">
    <property type="entry name" value="FAD/NAD-bd_sf"/>
</dbReference>
<evidence type="ECO:0000313" key="9">
    <source>
        <dbReference type="EMBL" id="HIZ24745.1"/>
    </source>
</evidence>
<sequence>MKREYIDTLIVGAGVAGMNCALHLPKETQALVICKGGLKESDSFLAQGGICVLHDKGDEQSYFEDTMRAGHYENNPDTVRCMIRHSRETIDELIAHGVRFERTESGELAYTREGAHSRPRIVFHADCTGKEISSHLLRAVKKLPNVRLMPHTTMVDLLFDEGKTQCLGALVRDNRTGELTAVLAGNTVLATGGVGGLFRHST</sequence>
<evidence type="ECO:0000313" key="10">
    <source>
        <dbReference type="Proteomes" id="UP000824044"/>
    </source>
</evidence>
<dbReference type="Pfam" id="PF00890">
    <property type="entry name" value="FAD_binding_2"/>
    <property type="match status" value="1"/>
</dbReference>
<name>A0A9D2DX80_9FIRM</name>
<organism evidence="9 10">
    <name type="scientific">Candidatus Gallimonas intestinigallinarum</name>
    <dbReference type="NCBI Taxonomy" id="2838604"/>
    <lineage>
        <taxon>Bacteria</taxon>
        <taxon>Bacillati</taxon>
        <taxon>Bacillota</taxon>
        <taxon>Clostridia</taxon>
        <taxon>Candidatus Gallimonas</taxon>
    </lineage>
</organism>
<gene>
    <name evidence="9" type="ORF">H9812_04645</name>
</gene>
<dbReference type="InterPro" id="IPR003953">
    <property type="entry name" value="FAD-dep_OxRdtase_2_FAD-bd"/>
</dbReference>
<dbReference type="GO" id="GO:0034628">
    <property type="term" value="P:'de novo' NAD+ biosynthetic process from L-aspartate"/>
    <property type="evidence" value="ECO:0007669"/>
    <property type="project" value="TreeGrafter"/>
</dbReference>
<feature type="non-terminal residue" evidence="9">
    <location>
        <position position="202"/>
    </location>
</feature>
<feature type="domain" description="FAD-dependent oxidoreductase 2 FAD-binding" evidence="8">
    <location>
        <begin position="7"/>
        <end position="196"/>
    </location>
</feature>
<evidence type="ECO:0000256" key="5">
    <source>
        <dbReference type="ARBA" id="ARBA00023002"/>
    </source>
</evidence>
<protein>
    <recommendedName>
        <fullName evidence="2">L-aspartate oxidase</fullName>
    </recommendedName>
    <alternativeName>
        <fullName evidence="6">Quinolinate synthase B</fullName>
    </alternativeName>
</protein>
<evidence type="ECO:0000256" key="7">
    <source>
        <dbReference type="ARBA" id="ARBA00048305"/>
    </source>
</evidence>
<dbReference type="Proteomes" id="UP000824044">
    <property type="component" value="Unassembled WGS sequence"/>
</dbReference>
<dbReference type="PANTHER" id="PTHR42716:SF2">
    <property type="entry name" value="L-ASPARTATE OXIDASE, CHLOROPLASTIC"/>
    <property type="match status" value="1"/>
</dbReference>
<comment type="cofactor">
    <cofactor evidence="1">
        <name>FAD</name>
        <dbReference type="ChEBI" id="CHEBI:57692"/>
    </cofactor>
</comment>